<dbReference type="RefSeq" id="WP_111403416.1">
    <property type="nucleotide sequence ID" value="NZ_QEPN01000006.1"/>
</dbReference>
<keyword evidence="1" id="KW-0732">Signal</keyword>
<dbReference type="EMBL" id="QEPN01000006">
    <property type="protein sequence ID" value="RDE70889.1"/>
    <property type="molecule type" value="Genomic_DNA"/>
</dbReference>
<keyword evidence="2" id="KW-0675">Receptor</keyword>
<dbReference type="Gene3D" id="3.40.50.1980">
    <property type="entry name" value="Nitrogenase molybdenum iron protein domain"/>
    <property type="match status" value="1"/>
</dbReference>
<organism evidence="2 3">
    <name type="scientific">Haemophilus sputorum</name>
    <dbReference type="NCBI Taxonomy" id="1078480"/>
    <lineage>
        <taxon>Bacteria</taxon>
        <taxon>Pseudomonadati</taxon>
        <taxon>Pseudomonadota</taxon>
        <taxon>Gammaproteobacteria</taxon>
        <taxon>Pasteurellales</taxon>
        <taxon>Pasteurellaceae</taxon>
        <taxon>Haemophilus</taxon>
    </lineage>
</organism>
<sequence length="270" mass="30628">MQKTRLILTALFLPFTAQASEQFVSLTLCSDRLLIELAETSQIAAQSPYSKNPLMMLDKINIDKPVLEPQLTELLPYLDKTILINETFYPQLVTELKKLGVKIIPINDSPQTPDELFTLILELGKQLGNEQKAADLVTKLKSQNFHLNRPLTDTLILSETGVVESYYPQYPVLLNLLGLTPLKTPLTAQNFSLEKVILSQPNVLISLTDKQGYNAQAELLQHPMLQDFFKKQPLVSIPMKYTYCFDHGVWQGAEKIYEQYYASPRLGNLK</sequence>
<proteinExistence type="predicted"/>
<evidence type="ECO:0000313" key="3">
    <source>
        <dbReference type="Proteomes" id="UP000253872"/>
    </source>
</evidence>
<dbReference type="Proteomes" id="UP000253872">
    <property type="component" value="Unassembled WGS sequence"/>
</dbReference>
<accession>A0A369YJG9</accession>
<name>A0A369YJG9_9PAST</name>
<protein>
    <submittedName>
        <fullName evidence="2">Helical backbone metal receptor</fullName>
    </submittedName>
</protein>
<dbReference type="AlphaFoldDB" id="A0A369YJG9"/>
<evidence type="ECO:0000313" key="2">
    <source>
        <dbReference type="EMBL" id="RDE70889.1"/>
    </source>
</evidence>
<evidence type="ECO:0000256" key="1">
    <source>
        <dbReference type="SAM" id="SignalP"/>
    </source>
</evidence>
<gene>
    <name evidence="2" type="ORF">DPV93_07725</name>
</gene>
<dbReference type="SUPFAM" id="SSF53807">
    <property type="entry name" value="Helical backbone' metal receptor"/>
    <property type="match status" value="1"/>
</dbReference>
<reference evidence="2 3" key="1">
    <citation type="submission" date="2018-05" db="EMBL/GenBank/DDBJ databases">
        <title>Draft Genome Sequences for a Diverse set of 7 Haemophilus Species.</title>
        <authorList>
            <person name="Nichols M."/>
            <person name="Topaz N."/>
            <person name="Wang X."/>
            <person name="Wang X."/>
            <person name="Boxrud D."/>
        </authorList>
    </citation>
    <scope>NUCLEOTIDE SEQUENCE [LARGE SCALE GENOMIC DNA]</scope>
    <source>
        <strain evidence="2 3">C2002001239</strain>
    </source>
</reference>
<comment type="caution">
    <text evidence="2">The sequence shown here is derived from an EMBL/GenBank/DDBJ whole genome shotgun (WGS) entry which is preliminary data.</text>
</comment>
<dbReference type="STRING" id="1035839.GCA_000238795_01183"/>
<feature type="signal peptide" evidence="1">
    <location>
        <begin position="1"/>
        <end position="19"/>
    </location>
</feature>
<feature type="chain" id="PRO_5016951708" evidence="1">
    <location>
        <begin position="20"/>
        <end position="270"/>
    </location>
</feature>
<dbReference type="CDD" id="cd00636">
    <property type="entry name" value="TroA-like"/>
    <property type="match status" value="1"/>
</dbReference>